<gene>
    <name evidence="5" type="ordered locus">FraEuI1c_2042</name>
</gene>
<dbReference type="HOGENOM" id="CLU_119090_1_1_11"/>
<dbReference type="OrthoDB" id="9813987at2"/>
<dbReference type="GO" id="GO:0003677">
    <property type="term" value="F:DNA binding"/>
    <property type="evidence" value="ECO:0007669"/>
    <property type="project" value="UniProtKB-KW"/>
</dbReference>
<dbReference type="Gene3D" id="1.10.10.10">
    <property type="entry name" value="Winged helix-like DNA-binding domain superfamily/Winged helix DNA-binding domain"/>
    <property type="match status" value="1"/>
</dbReference>
<protein>
    <submittedName>
        <fullName evidence="5">Transcriptional repressor, CopY family</fullName>
    </submittedName>
</protein>
<dbReference type="Pfam" id="PF03965">
    <property type="entry name" value="Penicillinase_R"/>
    <property type="match status" value="1"/>
</dbReference>
<organism evidence="5 6">
    <name type="scientific">Pseudofrankia inefficax (strain DSM 45817 / CECT 9037 / DDB 130130 / EuI1c)</name>
    <name type="common">Frankia inefficax</name>
    <dbReference type="NCBI Taxonomy" id="298654"/>
    <lineage>
        <taxon>Bacteria</taxon>
        <taxon>Bacillati</taxon>
        <taxon>Actinomycetota</taxon>
        <taxon>Actinomycetes</taxon>
        <taxon>Frankiales</taxon>
        <taxon>Frankiaceae</taxon>
        <taxon>Pseudofrankia</taxon>
    </lineage>
</organism>
<dbReference type="eggNOG" id="COG3682">
    <property type="taxonomic scope" value="Bacteria"/>
</dbReference>
<evidence type="ECO:0000256" key="4">
    <source>
        <dbReference type="ARBA" id="ARBA00023163"/>
    </source>
</evidence>
<evidence type="ECO:0000256" key="1">
    <source>
        <dbReference type="ARBA" id="ARBA00011046"/>
    </source>
</evidence>
<keyword evidence="4" id="KW-0804">Transcription</keyword>
<dbReference type="InterPro" id="IPR036390">
    <property type="entry name" value="WH_DNA-bd_sf"/>
</dbReference>
<dbReference type="GO" id="GO:0045892">
    <property type="term" value="P:negative regulation of DNA-templated transcription"/>
    <property type="evidence" value="ECO:0007669"/>
    <property type="project" value="InterPro"/>
</dbReference>
<dbReference type="Proteomes" id="UP000002484">
    <property type="component" value="Chromosome"/>
</dbReference>
<name>E3IV72_PSEI1</name>
<proteinExistence type="inferred from homology"/>
<dbReference type="InterPro" id="IPR036388">
    <property type="entry name" value="WH-like_DNA-bd_sf"/>
</dbReference>
<evidence type="ECO:0000256" key="2">
    <source>
        <dbReference type="ARBA" id="ARBA00023015"/>
    </source>
</evidence>
<dbReference type="SUPFAM" id="SSF46785">
    <property type="entry name" value="Winged helix' DNA-binding domain"/>
    <property type="match status" value="1"/>
</dbReference>
<dbReference type="AlphaFoldDB" id="E3IV72"/>
<evidence type="ECO:0000313" key="5">
    <source>
        <dbReference type="EMBL" id="ADP80092.1"/>
    </source>
</evidence>
<comment type="similarity">
    <text evidence="1">Belongs to the BlaI transcriptional regulatory family.</text>
</comment>
<reference evidence="5 6" key="1">
    <citation type="submission" date="2010-10" db="EMBL/GenBank/DDBJ databases">
        <title>Complete sequence of Frankia sp. EuI1c.</title>
        <authorList>
            <consortium name="US DOE Joint Genome Institute"/>
            <person name="Lucas S."/>
            <person name="Copeland A."/>
            <person name="Lapidus A."/>
            <person name="Cheng J.-F."/>
            <person name="Bruce D."/>
            <person name="Goodwin L."/>
            <person name="Pitluck S."/>
            <person name="Chertkov O."/>
            <person name="Detter J.C."/>
            <person name="Han C."/>
            <person name="Tapia R."/>
            <person name="Land M."/>
            <person name="Hauser L."/>
            <person name="Jeffries C."/>
            <person name="Kyrpides N."/>
            <person name="Ivanova N."/>
            <person name="Mikhailova N."/>
            <person name="Beauchemin N."/>
            <person name="Sen A."/>
            <person name="Sur S.A."/>
            <person name="Gtari M."/>
            <person name="Wall L."/>
            <person name="Tisa L."/>
            <person name="Woyke T."/>
        </authorList>
    </citation>
    <scope>NUCLEOTIDE SEQUENCE [LARGE SCALE GENOMIC DNA]</scope>
    <source>
        <strain evidence="6">DSM 45817 / CECT 9037 / EuI1c</strain>
    </source>
</reference>
<dbReference type="InterPro" id="IPR005650">
    <property type="entry name" value="BlaI_family"/>
</dbReference>
<dbReference type="EMBL" id="CP002299">
    <property type="protein sequence ID" value="ADP80092.1"/>
    <property type="molecule type" value="Genomic_DNA"/>
</dbReference>
<sequence length="132" mass="14249">MGSEGRSRRRPGQLEAEVLSALWAADRPLAPGEVQAALGDGLAYTTVMTILNRLHAKGELTRTADGRTFLYQPALSTAEFTARRMRGLLEQVDDPVGVLARFVGSLKPGEEQALRDLLNHPRQDVDGPGAEG</sequence>
<evidence type="ECO:0000313" key="6">
    <source>
        <dbReference type="Proteomes" id="UP000002484"/>
    </source>
</evidence>
<dbReference type="RefSeq" id="WP_013423211.1">
    <property type="nucleotide sequence ID" value="NC_014666.1"/>
</dbReference>
<dbReference type="InParanoid" id="E3IV72"/>
<keyword evidence="2" id="KW-0805">Transcription regulation</keyword>
<keyword evidence="3" id="KW-0238">DNA-binding</keyword>
<evidence type="ECO:0000256" key="3">
    <source>
        <dbReference type="ARBA" id="ARBA00023125"/>
    </source>
</evidence>
<accession>E3IV72</accession>
<keyword evidence="6" id="KW-1185">Reference proteome</keyword>
<dbReference type="KEGG" id="fri:FraEuI1c_2042"/>
<dbReference type="STRING" id="298654.FraEuI1c_2042"/>